<name>A0A2S8FJU6_9BACT</name>
<accession>A0A2S8FJU6</accession>
<keyword evidence="5 6" id="KW-0472">Membrane</keyword>
<evidence type="ECO:0000256" key="3">
    <source>
        <dbReference type="ARBA" id="ARBA00022692"/>
    </source>
</evidence>
<evidence type="ECO:0000256" key="4">
    <source>
        <dbReference type="ARBA" id="ARBA00022989"/>
    </source>
</evidence>
<feature type="transmembrane region" description="Helical" evidence="6">
    <location>
        <begin position="363"/>
        <end position="381"/>
    </location>
</feature>
<evidence type="ECO:0008006" key="9">
    <source>
        <dbReference type="Google" id="ProtNLM"/>
    </source>
</evidence>
<evidence type="ECO:0000256" key="2">
    <source>
        <dbReference type="ARBA" id="ARBA00022475"/>
    </source>
</evidence>
<keyword evidence="2" id="KW-1003">Cell membrane</keyword>
<evidence type="ECO:0000313" key="8">
    <source>
        <dbReference type="Proteomes" id="UP000238322"/>
    </source>
</evidence>
<evidence type="ECO:0000256" key="6">
    <source>
        <dbReference type="SAM" id="Phobius"/>
    </source>
</evidence>
<dbReference type="InterPro" id="IPR005495">
    <property type="entry name" value="LptG/LptF_permease"/>
</dbReference>
<organism evidence="7 8">
    <name type="scientific">Blastopirellula marina</name>
    <dbReference type="NCBI Taxonomy" id="124"/>
    <lineage>
        <taxon>Bacteria</taxon>
        <taxon>Pseudomonadati</taxon>
        <taxon>Planctomycetota</taxon>
        <taxon>Planctomycetia</taxon>
        <taxon>Pirellulales</taxon>
        <taxon>Pirellulaceae</taxon>
        <taxon>Blastopirellula</taxon>
    </lineage>
</organism>
<feature type="transmembrane region" description="Helical" evidence="6">
    <location>
        <begin position="330"/>
        <end position="351"/>
    </location>
</feature>
<evidence type="ECO:0000313" key="7">
    <source>
        <dbReference type="EMBL" id="PQO32459.1"/>
    </source>
</evidence>
<feature type="transmembrane region" description="Helical" evidence="6">
    <location>
        <begin position="12"/>
        <end position="33"/>
    </location>
</feature>
<dbReference type="RefSeq" id="WP_105331471.1">
    <property type="nucleotide sequence ID" value="NZ_PUHY01000012.1"/>
</dbReference>
<dbReference type="Proteomes" id="UP000238322">
    <property type="component" value="Unassembled WGS sequence"/>
</dbReference>
<dbReference type="PANTHER" id="PTHR33529:SF6">
    <property type="entry name" value="YJGP_YJGQ FAMILY PERMEASE"/>
    <property type="match status" value="1"/>
</dbReference>
<dbReference type="AlphaFoldDB" id="A0A2S8FJU6"/>
<reference evidence="7 8" key="1">
    <citation type="submission" date="2018-02" db="EMBL/GenBank/DDBJ databases">
        <title>Comparative genomes isolates from brazilian mangrove.</title>
        <authorList>
            <person name="Araujo J.E."/>
            <person name="Taketani R.G."/>
            <person name="Silva M.C.P."/>
            <person name="Loureco M.V."/>
            <person name="Andreote F.D."/>
        </authorList>
    </citation>
    <scope>NUCLEOTIDE SEQUENCE [LARGE SCALE GENOMIC DNA]</scope>
    <source>
        <strain evidence="7 8">Hex-1 MGV</strain>
    </source>
</reference>
<dbReference type="OrthoDB" id="238655at2"/>
<feature type="transmembrane region" description="Helical" evidence="6">
    <location>
        <begin position="57"/>
        <end position="75"/>
    </location>
</feature>
<feature type="transmembrane region" description="Helical" evidence="6">
    <location>
        <begin position="96"/>
        <end position="115"/>
    </location>
</feature>
<evidence type="ECO:0000256" key="5">
    <source>
        <dbReference type="ARBA" id="ARBA00023136"/>
    </source>
</evidence>
<comment type="caution">
    <text evidence="7">The sequence shown here is derived from an EMBL/GenBank/DDBJ whole genome shotgun (WGS) entry which is preliminary data.</text>
</comment>
<dbReference type="Pfam" id="PF03739">
    <property type="entry name" value="LptF_LptG"/>
    <property type="match status" value="1"/>
</dbReference>
<dbReference type="PANTHER" id="PTHR33529">
    <property type="entry name" value="SLR0882 PROTEIN-RELATED"/>
    <property type="match status" value="1"/>
</dbReference>
<keyword evidence="3 6" id="KW-0812">Transmembrane</keyword>
<sequence length="386" mass="43476">MTTLQRYVLWEIVKVFLLCLGITVLMMTVGGGVNEGLKKGLPPNVILNMLPYFVPEMLRYTIPGCMLFAVCTTFGRMAATNEVTAIKSAGINPMELVWPVLVFAYFLSFFTFWMYDVCAAWSRPNLHRVVAESLDDTVYGVLQTKRSFKMAGFEVTVKDVEDRKLIKPRIDIAATASQPEIFLEAAEAELNTDPETGILKLSCRDGKIERGDNQSYDFSDEFVIYLDELNSVELDVDSASPANLTLSTIPQQITREEKIVEEAKAELEIAIASDDFDHLTAVQGHLNANLKRLYRLQAERQRRLANGFGVFCFVVMGVPVSIWMKSSDNVRTFFVCFLPILLLYYPLLVVGEQWARDGDYGSAPVWIADAVLLLVGAFLMWRVNRN</sequence>
<comment type="subcellular location">
    <subcellularLocation>
        <location evidence="1">Cell membrane</location>
        <topology evidence="1">Multi-pass membrane protein</topology>
    </subcellularLocation>
</comment>
<gene>
    <name evidence="7" type="ORF">C5Y83_19775</name>
</gene>
<keyword evidence="4 6" id="KW-1133">Transmembrane helix</keyword>
<dbReference type="EMBL" id="PUHY01000012">
    <property type="protein sequence ID" value="PQO32459.1"/>
    <property type="molecule type" value="Genomic_DNA"/>
</dbReference>
<feature type="transmembrane region" description="Helical" evidence="6">
    <location>
        <begin position="304"/>
        <end position="323"/>
    </location>
</feature>
<dbReference type="GO" id="GO:0043190">
    <property type="term" value="C:ATP-binding cassette (ABC) transporter complex"/>
    <property type="evidence" value="ECO:0007669"/>
    <property type="project" value="TreeGrafter"/>
</dbReference>
<evidence type="ECO:0000256" key="1">
    <source>
        <dbReference type="ARBA" id="ARBA00004651"/>
    </source>
</evidence>
<protein>
    <recommendedName>
        <fullName evidence="9">Permease</fullName>
    </recommendedName>
</protein>
<dbReference type="GO" id="GO:0015920">
    <property type="term" value="P:lipopolysaccharide transport"/>
    <property type="evidence" value="ECO:0007669"/>
    <property type="project" value="TreeGrafter"/>
</dbReference>
<proteinExistence type="predicted"/>